<keyword evidence="2" id="KW-1185">Reference proteome</keyword>
<reference evidence="1" key="1">
    <citation type="submission" date="2020-08" db="EMBL/GenBank/DDBJ databases">
        <title>Multicomponent nature underlies the extraordinary mechanical properties of spider dragline silk.</title>
        <authorList>
            <person name="Kono N."/>
            <person name="Nakamura H."/>
            <person name="Mori M."/>
            <person name="Yoshida Y."/>
            <person name="Ohtoshi R."/>
            <person name="Malay A.D."/>
            <person name="Moran D.A.P."/>
            <person name="Tomita M."/>
            <person name="Numata K."/>
            <person name="Arakawa K."/>
        </authorList>
    </citation>
    <scope>NUCLEOTIDE SEQUENCE</scope>
</reference>
<dbReference type="OrthoDB" id="1101576at2759"/>
<evidence type="ECO:0000313" key="1">
    <source>
        <dbReference type="EMBL" id="GFY54035.1"/>
    </source>
</evidence>
<name>A0A8X6XI29_9ARAC</name>
<evidence type="ECO:0000313" key="2">
    <source>
        <dbReference type="Proteomes" id="UP000886998"/>
    </source>
</evidence>
<comment type="caution">
    <text evidence="1">The sequence shown here is derived from an EMBL/GenBank/DDBJ whole genome shotgun (WGS) entry which is preliminary data.</text>
</comment>
<dbReference type="EMBL" id="BMAV01009628">
    <property type="protein sequence ID" value="GFY54035.1"/>
    <property type="molecule type" value="Genomic_DNA"/>
</dbReference>
<protein>
    <submittedName>
        <fullName evidence="1">General transcription factor II-I repeat domain-containing protein 2</fullName>
    </submittedName>
</protein>
<dbReference type="AlphaFoldDB" id="A0A8X6XI29"/>
<sequence length="198" mass="22697">MMVVQKPLVLHCIIPQQSLCGKCLDMSEVLKPVISVVNFIRSTGPNHRQFRGFIEEIGENDLPHIILPYAGLVAEKSLSAFLNFEQRSKFFLNEKQHPFADLENSEWMWNHTTETEFPVNFAIETLSALKINFDTRFSDFDVIANAIKPFQNPFDSDIETLAPEVQMEIIDLQCSDMIKNKYQNSSLLEFYKSSTGTI</sequence>
<organism evidence="1 2">
    <name type="scientific">Trichonephila inaurata madagascariensis</name>
    <dbReference type="NCBI Taxonomy" id="2747483"/>
    <lineage>
        <taxon>Eukaryota</taxon>
        <taxon>Metazoa</taxon>
        <taxon>Ecdysozoa</taxon>
        <taxon>Arthropoda</taxon>
        <taxon>Chelicerata</taxon>
        <taxon>Arachnida</taxon>
        <taxon>Araneae</taxon>
        <taxon>Araneomorphae</taxon>
        <taxon>Entelegynae</taxon>
        <taxon>Araneoidea</taxon>
        <taxon>Nephilidae</taxon>
        <taxon>Trichonephila</taxon>
        <taxon>Trichonephila inaurata</taxon>
    </lineage>
</organism>
<accession>A0A8X6XI29</accession>
<gene>
    <name evidence="1" type="primary">X975_19654</name>
    <name evidence="1" type="ORF">TNIN_391711</name>
</gene>
<dbReference type="Proteomes" id="UP000886998">
    <property type="component" value="Unassembled WGS sequence"/>
</dbReference>
<dbReference type="PANTHER" id="PTHR45913">
    <property type="entry name" value="EPM2A-INTERACTING PROTEIN 1"/>
    <property type="match status" value="1"/>
</dbReference>
<proteinExistence type="predicted"/>
<dbReference type="PANTHER" id="PTHR45913:SF5">
    <property type="entry name" value="GENERAL TRANSCRIPTION FACTOR II-I REPEAT DOMAIN-CONTAINING PROTEIN 2A-LIKE PROTEIN"/>
    <property type="match status" value="1"/>
</dbReference>